<name>A0ACC6FRE9_9HELI</name>
<protein>
    <submittedName>
        <fullName evidence="1">Uncharacterized protein</fullName>
    </submittedName>
</protein>
<gene>
    <name evidence="1" type="ORF">NYG90_03130</name>
</gene>
<accession>A0ACC6FRE9</accession>
<sequence length="56" mass="6406">MILRRGLAHYRLDKSLRPRLENIDFSPQILESCGRQCGRENGGQSAERSKNEKSGF</sequence>
<comment type="caution">
    <text evidence="1">The sequence shown here is derived from an EMBL/GenBank/DDBJ whole genome shotgun (WGS) entry which is preliminary data.</text>
</comment>
<dbReference type="Proteomes" id="UP001173802">
    <property type="component" value="Unassembled WGS sequence"/>
</dbReference>
<proteinExistence type="predicted"/>
<evidence type="ECO:0000313" key="1">
    <source>
        <dbReference type="EMBL" id="MDL0081677.1"/>
    </source>
</evidence>
<reference evidence="1 2" key="1">
    <citation type="journal article" date="2023" name="Microorganisms">
        <title>Isolation and Genomic Characteristics of Cat-Borne Campylobacter felis sp. nov. and Sheep-Borne Campylobacter ovis sp. nov.</title>
        <authorList>
            <person name="Wang H."/>
            <person name="Li Y."/>
            <person name="Gu Y."/>
            <person name="Zhou G."/>
            <person name="Chen X."/>
            <person name="Zhang X."/>
            <person name="Shao Z."/>
            <person name="Zhang J."/>
            <person name="Zhang M."/>
        </authorList>
    </citation>
    <scope>NUCLEOTIDE SEQUENCE [LARGE SCALE GENOMIC DNA]</scope>
    <source>
        <strain evidence="1 2">XJK30-2</strain>
    </source>
</reference>
<organism evidence="1 2">
    <name type="scientific">Helicobacter zhangjianzhongii</name>
    <dbReference type="NCBI Taxonomy" id="2974574"/>
    <lineage>
        <taxon>Bacteria</taxon>
        <taxon>Pseudomonadati</taxon>
        <taxon>Campylobacterota</taxon>
        <taxon>Epsilonproteobacteria</taxon>
        <taxon>Campylobacterales</taxon>
        <taxon>Helicobacteraceae</taxon>
        <taxon>Helicobacter</taxon>
    </lineage>
</organism>
<evidence type="ECO:0000313" key="2">
    <source>
        <dbReference type="Proteomes" id="UP001173802"/>
    </source>
</evidence>
<dbReference type="EMBL" id="JANURN010000002">
    <property type="protein sequence ID" value="MDL0081677.1"/>
    <property type="molecule type" value="Genomic_DNA"/>
</dbReference>
<keyword evidence="2" id="KW-1185">Reference proteome</keyword>